<dbReference type="InterPro" id="IPR012944">
    <property type="entry name" value="SusD_RagB_dom"/>
</dbReference>
<keyword evidence="4" id="KW-0472">Membrane</keyword>
<dbReference type="Pfam" id="PF07980">
    <property type="entry name" value="SusD_RagB"/>
    <property type="match status" value="1"/>
</dbReference>
<name>A0A401LSR3_9BACE</name>
<dbReference type="OrthoDB" id="724176at2"/>
<accession>A0A401LSR3</accession>
<evidence type="ECO:0000256" key="5">
    <source>
        <dbReference type="ARBA" id="ARBA00023237"/>
    </source>
</evidence>
<dbReference type="InterPro" id="IPR011990">
    <property type="entry name" value="TPR-like_helical_dom_sf"/>
</dbReference>
<dbReference type="GO" id="GO:0009279">
    <property type="term" value="C:cell outer membrane"/>
    <property type="evidence" value="ECO:0007669"/>
    <property type="project" value="UniProtKB-SubCell"/>
</dbReference>
<reference evidence="8 9" key="1">
    <citation type="submission" date="2018-10" db="EMBL/GenBank/DDBJ databases">
        <title>Draft Genome Sequence of Bacteroides sp. KCTC 15687.</title>
        <authorList>
            <person name="Yu S.Y."/>
            <person name="Kim J.S."/>
            <person name="Oh B.S."/>
            <person name="Park S.H."/>
            <person name="Kang S.W."/>
            <person name="Park J.E."/>
            <person name="Choi S.H."/>
            <person name="Han K.I."/>
            <person name="Lee K.C."/>
            <person name="Eom M.K."/>
            <person name="Suh M.K."/>
            <person name="Lee D.H."/>
            <person name="Yoon H."/>
            <person name="Kim B."/>
            <person name="Yang S.J."/>
            <person name="Lee J.S."/>
            <person name="Lee J.H."/>
        </authorList>
    </citation>
    <scope>NUCLEOTIDE SEQUENCE [LARGE SCALE GENOMIC DNA]</scope>
    <source>
        <strain evidence="8 9">KCTC 15687</strain>
    </source>
</reference>
<evidence type="ECO:0008006" key="10">
    <source>
        <dbReference type="Google" id="ProtNLM"/>
    </source>
</evidence>
<feature type="domain" description="RagB/SusD" evidence="6">
    <location>
        <begin position="326"/>
        <end position="642"/>
    </location>
</feature>
<comment type="similarity">
    <text evidence="2">Belongs to the SusD family.</text>
</comment>
<sequence length="643" mass="74223">MKINISSIKKSLKNSSKVAIIYLLATQLCGCNNFLDVAPDNIANMDNVFANQKEAERYLATLYSYAPEIHRDSKATLTFFGGDDIWTYETNDHYDHCPGIRISRGEQNVNNPYENYWDGGMFQAIRDCNTFLEEISKPERVPELSTVTRVRWIAEANFLKAYYHFILFRMYGPIPITDKNLSIGMDGDAVSVKRAPVDDVVNYISDLLDKSAEDLPLIIENTAEEAGRVTKSAAYMLKAKLWITAASPLFNGNIDYEGYADKDGVILFPQEYDATKWDKAVEACESAMDNIPGLELYHFREVATLHEPTQYQMNFRGAITDRFNNELIWGRFMDDYQNIVMQAEASVPQMIEGVKNSFQASCFSVTFNMVERFYTKNGVPIEEDKTWPYNERYQVSTTKEDQKYNLIVGYPTALLNQDRENRFYASLMFDGSVVYMKNTPNEENAHQIRALYSDRNGITADWNRANQTGYWIRKIINWEYTHSANGAATRFYSWPEMRLADLKLLYAEALNEVGRGNEAIAQLDDIRARVGLKGVKESWSEYSINPDKPNTKDGLREIIHQEREIELAFEGHRLWDLKRWKKSAEFLNKDVKGWNIFGKTSTEYYQVNKVFEQEFVAPRDYLFPISLRAILRNTNLVQNPGWN</sequence>
<evidence type="ECO:0000259" key="6">
    <source>
        <dbReference type="Pfam" id="PF07980"/>
    </source>
</evidence>
<keyword evidence="3" id="KW-0732">Signal</keyword>
<keyword evidence="9" id="KW-1185">Reference proteome</keyword>
<feature type="domain" description="SusD-like N-terminal" evidence="7">
    <location>
        <begin position="33"/>
        <end position="241"/>
    </location>
</feature>
<comment type="caution">
    <text evidence="8">The sequence shown here is derived from an EMBL/GenBank/DDBJ whole genome shotgun (WGS) entry which is preliminary data.</text>
</comment>
<protein>
    <recommendedName>
        <fullName evidence="10">Starch-binding protein</fullName>
    </recommendedName>
</protein>
<gene>
    <name evidence="8" type="ORF">KGMB02408_15400</name>
</gene>
<evidence type="ECO:0000259" key="7">
    <source>
        <dbReference type="Pfam" id="PF14322"/>
    </source>
</evidence>
<dbReference type="SUPFAM" id="SSF48452">
    <property type="entry name" value="TPR-like"/>
    <property type="match status" value="1"/>
</dbReference>
<organism evidence="8 9">
    <name type="scientific">Bacteroides faecalis</name>
    <dbReference type="NCBI Taxonomy" id="2447885"/>
    <lineage>
        <taxon>Bacteria</taxon>
        <taxon>Pseudomonadati</taxon>
        <taxon>Bacteroidota</taxon>
        <taxon>Bacteroidia</taxon>
        <taxon>Bacteroidales</taxon>
        <taxon>Bacteroidaceae</taxon>
        <taxon>Bacteroides</taxon>
    </lineage>
</organism>
<proteinExistence type="inferred from homology"/>
<evidence type="ECO:0000256" key="4">
    <source>
        <dbReference type="ARBA" id="ARBA00023136"/>
    </source>
</evidence>
<comment type="subcellular location">
    <subcellularLocation>
        <location evidence="1">Cell outer membrane</location>
    </subcellularLocation>
</comment>
<dbReference type="Proteomes" id="UP000288079">
    <property type="component" value="Unassembled WGS sequence"/>
</dbReference>
<keyword evidence="5" id="KW-0998">Cell outer membrane</keyword>
<evidence type="ECO:0000313" key="9">
    <source>
        <dbReference type="Proteomes" id="UP000288079"/>
    </source>
</evidence>
<dbReference type="Pfam" id="PF14322">
    <property type="entry name" value="SusD-like_3"/>
    <property type="match status" value="1"/>
</dbReference>
<evidence type="ECO:0000313" key="8">
    <source>
        <dbReference type="EMBL" id="GCB34595.1"/>
    </source>
</evidence>
<dbReference type="AlphaFoldDB" id="A0A401LSR3"/>
<evidence type="ECO:0000256" key="1">
    <source>
        <dbReference type="ARBA" id="ARBA00004442"/>
    </source>
</evidence>
<dbReference type="Gene3D" id="1.25.40.390">
    <property type="match status" value="1"/>
</dbReference>
<dbReference type="EMBL" id="BHWB01000003">
    <property type="protein sequence ID" value="GCB34595.1"/>
    <property type="molecule type" value="Genomic_DNA"/>
</dbReference>
<dbReference type="InterPro" id="IPR033985">
    <property type="entry name" value="SusD-like_N"/>
</dbReference>
<dbReference type="RefSeq" id="WP_125040764.1">
    <property type="nucleotide sequence ID" value="NZ_BHWB01000003.1"/>
</dbReference>
<evidence type="ECO:0000256" key="3">
    <source>
        <dbReference type="ARBA" id="ARBA00022729"/>
    </source>
</evidence>
<evidence type="ECO:0000256" key="2">
    <source>
        <dbReference type="ARBA" id="ARBA00006275"/>
    </source>
</evidence>